<proteinExistence type="predicted"/>
<reference evidence="2" key="1">
    <citation type="journal article" date="2014" name="Front. Microbiol.">
        <title>High frequency of phylogenetically diverse reductive dehalogenase-homologous genes in deep subseafloor sedimentary metagenomes.</title>
        <authorList>
            <person name="Kawai M."/>
            <person name="Futagami T."/>
            <person name="Toyoda A."/>
            <person name="Takaki Y."/>
            <person name="Nishi S."/>
            <person name="Hori S."/>
            <person name="Arai W."/>
            <person name="Tsubouchi T."/>
            <person name="Morono Y."/>
            <person name="Uchiyama I."/>
            <person name="Ito T."/>
            <person name="Fujiyama A."/>
            <person name="Inagaki F."/>
            <person name="Takami H."/>
        </authorList>
    </citation>
    <scope>NUCLEOTIDE SEQUENCE</scope>
    <source>
        <strain evidence="2">Expedition CK06-06</strain>
    </source>
</reference>
<dbReference type="AlphaFoldDB" id="X1V5S0"/>
<evidence type="ECO:0000313" key="2">
    <source>
        <dbReference type="EMBL" id="GAJ11127.1"/>
    </source>
</evidence>
<organism evidence="2">
    <name type="scientific">marine sediment metagenome</name>
    <dbReference type="NCBI Taxonomy" id="412755"/>
    <lineage>
        <taxon>unclassified sequences</taxon>
        <taxon>metagenomes</taxon>
        <taxon>ecological metagenomes</taxon>
    </lineage>
</organism>
<protein>
    <submittedName>
        <fullName evidence="2">Uncharacterized protein</fullName>
    </submittedName>
</protein>
<feature type="compositionally biased region" description="Basic and acidic residues" evidence="1">
    <location>
        <begin position="57"/>
        <end position="67"/>
    </location>
</feature>
<gene>
    <name evidence="2" type="ORF">S12H4_49310</name>
</gene>
<accession>X1V5S0</accession>
<evidence type="ECO:0000256" key="1">
    <source>
        <dbReference type="SAM" id="MobiDB-lite"/>
    </source>
</evidence>
<dbReference type="EMBL" id="BARW01030918">
    <property type="protein sequence ID" value="GAJ11127.1"/>
    <property type="molecule type" value="Genomic_DNA"/>
</dbReference>
<comment type="caution">
    <text evidence="2">The sequence shown here is derived from an EMBL/GenBank/DDBJ whole genome shotgun (WGS) entry which is preliminary data.</text>
</comment>
<feature type="region of interest" description="Disordered" evidence="1">
    <location>
        <begin position="43"/>
        <end position="67"/>
    </location>
</feature>
<name>X1V5S0_9ZZZZ</name>
<sequence>MLSHMKSSQINDFSKEIINRVGEVNSVEELNKWLGLAMNIWNNTPQPDRGGKSPFEISREYDIQSSS</sequence>